<accession>K0S9X2</accession>
<dbReference type="InterPro" id="IPR032675">
    <property type="entry name" value="LRR_dom_sf"/>
</dbReference>
<evidence type="ECO:0000256" key="4">
    <source>
        <dbReference type="SAM" id="Coils"/>
    </source>
</evidence>
<evidence type="ECO:0000313" key="6">
    <source>
        <dbReference type="EMBL" id="EJK61684.1"/>
    </source>
</evidence>
<proteinExistence type="predicted"/>
<gene>
    <name evidence="6" type="ORF">THAOC_17783</name>
</gene>
<keyword evidence="1" id="KW-0343">GTPase activation</keyword>
<dbReference type="InterPro" id="IPR001611">
    <property type="entry name" value="Leu-rich_rpt"/>
</dbReference>
<dbReference type="GO" id="GO:0005829">
    <property type="term" value="C:cytosol"/>
    <property type="evidence" value="ECO:0007669"/>
    <property type="project" value="TreeGrafter"/>
</dbReference>
<dbReference type="PANTHER" id="PTHR24113">
    <property type="entry name" value="RAN GTPASE-ACTIVATING PROTEIN 1"/>
    <property type="match status" value="1"/>
</dbReference>
<dbReference type="GO" id="GO:0005634">
    <property type="term" value="C:nucleus"/>
    <property type="evidence" value="ECO:0007669"/>
    <property type="project" value="TreeGrafter"/>
</dbReference>
<comment type="caution">
    <text evidence="6">The sequence shown here is derived from an EMBL/GenBank/DDBJ whole genome shotgun (WGS) entry which is preliminary data.</text>
</comment>
<feature type="region of interest" description="Disordered" evidence="5">
    <location>
        <begin position="1"/>
        <end position="29"/>
    </location>
</feature>
<dbReference type="InterPro" id="IPR027038">
    <property type="entry name" value="RanGap"/>
</dbReference>
<dbReference type="AlphaFoldDB" id="K0S9X2"/>
<evidence type="ECO:0000256" key="2">
    <source>
        <dbReference type="ARBA" id="ARBA00022614"/>
    </source>
</evidence>
<evidence type="ECO:0000256" key="1">
    <source>
        <dbReference type="ARBA" id="ARBA00022468"/>
    </source>
</evidence>
<keyword evidence="3" id="KW-0677">Repeat</keyword>
<dbReference type="GO" id="GO:0048471">
    <property type="term" value="C:perinuclear region of cytoplasm"/>
    <property type="evidence" value="ECO:0007669"/>
    <property type="project" value="TreeGrafter"/>
</dbReference>
<dbReference type="eggNOG" id="ENOG502S6XN">
    <property type="taxonomic scope" value="Eukaryota"/>
</dbReference>
<organism evidence="6 7">
    <name type="scientific">Thalassiosira oceanica</name>
    <name type="common">Marine diatom</name>
    <dbReference type="NCBI Taxonomy" id="159749"/>
    <lineage>
        <taxon>Eukaryota</taxon>
        <taxon>Sar</taxon>
        <taxon>Stramenopiles</taxon>
        <taxon>Ochrophyta</taxon>
        <taxon>Bacillariophyta</taxon>
        <taxon>Coscinodiscophyceae</taxon>
        <taxon>Thalassiosirophycidae</taxon>
        <taxon>Thalassiosirales</taxon>
        <taxon>Thalassiosiraceae</taxon>
        <taxon>Thalassiosira</taxon>
    </lineage>
</organism>
<feature type="coiled-coil region" evidence="4">
    <location>
        <begin position="64"/>
        <end position="91"/>
    </location>
</feature>
<keyword evidence="4" id="KW-0175">Coiled coil</keyword>
<dbReference type="Gene3D" id="3.80.10.10">
    <property type="entry name" value="Ribonuclease Inhibitor"/>
    <property type="match status" value="1"/>
</dbReference>
<dbReference type="GO" id="GO:0005096">
    <property type="term" value="F:GTPase activator activity"/>
    <property type="evidence" value="ECO:0007669"/>
    <property type="project" value="UniProtKB-KW"/>
</dbReference>
<dbReference type="GO" id="GO:0006913">
    <property type="term" value="P:nucleocytoplasmic transport"/>
    <property type="evidence" value="ECO:0007669"/>
    <property type="project" value="TreeGrafter"/>
</dbReference>
<dbReference type="Proteomes" id="UP000266841">
    <property type="component" value="Unassembled WGS sequence"/>
</dbReference>
<reference evidence="6 7" key="1">
    <citation type="journal article" date="2012" name="Genome Biol.">
        <title>Genome and low-iron response of an oceanic diatom adapted to chronic iron limitation.</title>
        <authorList>
            <person name="Lommer M."/>
            <person name="Specht M."/>
            <person name="Roy A.S."/>
            <person name="Kraemer L."/>
            <person name="Andreson R."/>
            <person name="Gutowska M.A."/>
            <person name="Wolf J."/>
            <person name="Bergner S.V."/>
            <person name="Schilhabel M.B."/>
            <person name="Klostermeier U.C."/>
            <person name="Beiko R.G."/>
            <person name="Rosenstiel P."/>
            <person name="Hippler M."/>
            <person name="Laroche J."/>
        </authorList>
    </citation>
    <scope>NUCLEOTIDE SEQUENCE [LARGE SCALE GENOMIC DNA]</scope>
    <source>
        <strain evidence="6 7">CCMP1005</strain>
    </source>
</reference>
<evidence type="ECO:0000256" key="5">
    <source>
        <dbReference type="SAM" id="MobiDB-lite"/>
    </source>
</evidence>
<dbReference type="SMART" id="SM00368">
    <property type="entry name" value="LRR_RI"/>
    <property type="match status" value="3"/>
</dbReference>
<sequence length="505" mass="57126">MEPSSCIQGDETKKRKLDSTTNNEGSPVASDAMDLKHLLDHHSEQMRRMQSQIDGLVAINSTLQARLDDQAERRVEQVDELREKCDVLESRFGSLERCIQVLKKDVSWTYSAPDIPRSHWFEQGHDEEYADNMEDILNSIKEDTKCVKKKVERYCCGCLDNEGQLAITHDDALLPHFQELADAIQLSDGIREFTVDNIELHPSALRILCQAMEGKVTNFNFCSVRFPGQDLVECFDIIAASIRRNYALERLLWIDNHISSDDQADLIIESVMDNRSIKDLRLIHCFNQCGVNGCRALAALMTSGRPFNHLDFSDNGLSGIDDVAAALATNPQLEELLMSGKELTDRDAELIAHALKQNTNLQRLRLRGNNITSAGIEKIRTTIYDPSSLNAMESCNHTCWVDCVKGNAIGNYVGALGVNEDDMTPRQRRNRKLYLLLSTRNLDGSNARHLNAELGEEKYTIKLVPKVLHCIKRYSSDKTADSTVPLSITFELIKSWMMPELFENY</sequence>
<protein>
    <submittedName>
        <fullName evidence="6">Uncharacterized protein</fullName>
    </submittedName>
</protein>
<dbReference type="SUPFAM" id="SSF52047">
    <property type="entry name" value="RNI-like"/>
    <property type="match status" value="1"/>
</dbReference>
<evidence type="ECO:0000313" key="7">
    <source>
        <dbReference type="Proteomes" id="UP000266841"/>
    </source>
</evidence>
<dbReference type="Pfam" id="PF13516">
    <property type="entry name" value="LRR_6"/>
    <property type="match status" value="1"/>
</dbReference>
<dbReference type="OrthoDB" id="120976at2759"/>
<dbReference type="GO" id="GO:0031267">
    <property type="term" value="F:small GTPase binding"/>
    <property type="evidence" value="ECO:0007669"/>
    <property type="project" value="TreeGrafter"/>
</dbReference>
<dbReference type="PANTHER" id="PTHR24113:SF12">
    <property type="entry name" value="RAN GTPASE-ACTIVATING PROTEIN 1"/>
    <property type="match status" value="1"/>
</dbReference>
<keyword evidence="7" id="KW-1185">Reference proteome</keyword>
<name>K0S9X2_THAOC</name>
<dbReference type="EMBL" id="AGNL01019649">
    <property type="protein sequence ID" value="EJK61684.1"/>
    <property type="molecule type" value="Genomic_DNA"/>
</dbReference>
<keyword evidence="2" id="KW-0433">Leucine-rich repeat</keyword>
<evidence type="ECO:0000256" key="3">
    <source>
        <dbReference type="ARBA" id="ARBA00022737"/>
    </source>
</evidence>